<dbReference type="HOGENOM" id="CLU_1498721_0_0_1"/>
<accession>A4S201</accession>
<feature type="region of interest" description="Disordered" evidence="1">
    <location>
        <begin position="1"/>
        <end position="20"/>
    </location>
</feature>
<dbReference type="EMBL" id="CP000588">
    <property type="protein sequence ID" value="ABO97747.1"/>
    <property type="molecule type" value="Genomic_DNA"/>
</dbReference>
<gene>
    <name evidence="2" type="ORF">OSTLU_16600</name>
</gene>
<dbReference type="Proteomes" id="UP000001568">
    <property type="component" value="Chromosome 8"/>
</dbReference>
<name>A4S201_OSTLU</name>
<dbReference type="KEGG" id="olu:OSTLU_16600"/>
<evidence type="ECO:0000313" key="3">
    <source>
        <dbReference type="Proteomes" id="UP000001568"/>
    </source>
</evidence>
<dbReference type="RefSeq" id="XP_001419454.1">
    <property type="nucleotide sequence ID" value="XM_001419417.1"/>
</dbReference>
<dbReference type="Gramene" id="ABO97747">
    <property type="protein sequence ID" value="ABO97747"/>
    <property type="gene ID" value="OSTLU_16600"/>
</dbReference>
<dbReference type="GeneID" id="5003499"/>
<reference evidence="2 3" key="1">
    <citation type="journal article" date="2007" name="Proc. Natl. Acad. Sci. U.S.A.">
        <title>The tiny eukaryote Ostreococcus provides genomic insights into the paradox of plankton speciation.</title>
        <authorList>
            <person name="Palenik B."/>
            <person name="Grimwood J."/>
            <person name="Aerts A."/>
            <person name="Rouze P."/>
            <person name="Salamov A."/>
            <person name="Putnam N."/>
            <person name="Dupont C."/>
            <person name="Jorgensen R."/>
            <person name="Derelle E."/>
            <person name="Rombauts S."/>
            <person name="Zhou K."/>
            <person name="Otillar R."/>
            <person name="Merchant S.S."/>
            <person name="Podell S."/>
            <person name="Gaasterland T."/>
            <person name="Napoli C."/>
            <person name="Gendler K."/>
            <person name="Manuell A."/>
            <person name="Tai V."/>
            <person name="Vallon O."/>
            <person name="Piganeau G."/>
            <person name="Jancek S."/>
            <person name="Heijde M."/>
            <person name="Jabbari K."/>
            <person name="Bowler C."/>
            <person name="Lohr M."/>
            <person name="Robbens S."/>
            <person name="Werner G."/>
            <person name="Dubchak I."/>
            <person name="Pazour G.J."/>
            <person name="Ren Q."/>
            <person name="Paulsen I."/>
            <person name="Delwiche C."/>
            <person name="Schmutz J."/>
            <person name="Rokhsar D."/>
            <person name="Van de Peer Y."/>
            <person name="Moreau H."/>
            <person name="Grigoriev I.V."/>
        </authorList>
    </citation>
    <scope>NUCLEOTIDE SEQUENCE [LARGE SCALE GENOMIC DNA]</scope>
    <source>
        <strain evidence="2 3">CCE9901</strain>
    </source>
</reference>
<organism evidence="2 3">
    <name type="scientific">Ostreococcus lucimarinus (strain CCE9901)</name>
    <dbReference type="NCBI Taxonomy" id="436017"/>
    <lineage>
        <taxon>Eukaryota</taxon>
        <taxon>Viridiplantae</taxon>
        <taxon>Chlorophyta</taxon>
        <taxon>Mamiellophyceae</taxon>
        <taxon>Mamiellales</taxon>
        <taxon>Bathycoccaceae</taxon>
        <taxon>Ostreococcus</taxon>
    </lineage>
</organism>
<evidence type="ECO:0000256" key="1">
    <source>
        <dbReference type="SAM" id="MobiDB-lite"/>
    </source>
</evidence>
<protein>
    <submittedName>
        <fullName evidence="2">Uncharacterized protein</fullName>
    </submittedName>
</protein>
<keyword evidence="3" id="KW-1185">Reference proteome</keyword>
<sequence length="180" mass="20202">MAREARRKTAPPRVASMDGKRILADGPYDTRRDAVEALTAFEREQARGIAVNKRLSGGRRAVFGCACRGAREDDDGAVRPRCEFSAVIMRRSGKRDDEKWYLTKYVAHTMETCEGRPRMTIAHILADDRVRDLCLSTDGKVSWRAIAALVKDLHGVDVPERTCSRAREVVLRGNKGNEEE</sequence>
<feature type="compositionally biased region" description="Basic residues" evidence="1">
    <location>
        <begin position="1"/>
        <end position="10"/>
    </location>
</feature>
<dbReference type="AlphaFoldDB" id="A4S201"/>
<proteinExistence type="predicted"/>
<evidence type="ECO:0000313" key="2">
    <source>
        <dbReference type="EMBL" id="ABO97747.1"/>
    </source>
</evidence>